<accession>A0A7C2E2S9</accession>
<dbReference type="Pfam" id="PF01548">
    <property type="entry name" value="DEDD_Tnp_IS110"/>
    <property type="match status" value="1"/>
</dbReference>
<dbReference type="Pfam" id="PF02371">
    <property type="entry name" value="Transposase_20"/>
    <property type="match status" value="1"/>
</dbReference>
<organism evidence="3">
    <name type="scientific">Ammonifex degensii</name>
    <dbReference type="NCBI Taxonomy" id="42838"/>
    <lineage>
        <taxon>Bacteria</taxon>
        <taxon>Bacillati</taxon>
        <taxon>Bacillota</taxon>
        <taxon>Clostridia</taxon>
        <taxon>Thermoanaerobacterales</taxon>
        <taxon>Thermoanaerobacteraceae</taxon>
        <taxon>Ammonifex</taxon>
    </lineage>
</organism>
<dbReference type="PANTHER" id="PTHR33055:SF3">
    <property type="entry name" value="PUTATIVE TRANSPOSASE FOR IS117-RELATED"/>
    <property type="match status" value="1"/>
</dbReference>
<feature type="domain" description="Transposase IS110-like N-terminal" evidence="1">
    <location>
        <begin position="4"/>
        <end position="157"/>
    </location>
</feature>
<dbReference type="InterPro" id="IPR002525">
    <property type="entry name" value="Transp_IS110-like_N"/>
</dbReference>
<dbReference type="EMBL" id="DSMU01000125">
    <property type="protein sequence ID" value="HEL65431.1"/>
    <property type="molecule type" value="Genomic_DNA"/>
</dbReference>
<dbReference type="NCBIfam" id="NF033542">
    <property type="entry name" value="transpos_IS110"/>
    <property type="match status" value="1"/>
</dbReference>
<evidence type="ECO:0000313" key="3">
    <source>
        <dbReference type="EMBL" id="HEL65431.1"/>
    </source>
</evidence>
<proteinExistence type="predicted"/>
<dbReference type="InterPro" id="IPR047650">
    <property type="entry name" value="Transpos_IS110"/>
</dbReference>
<dbReference type="GO" id="GO:0006313">
    <property type="term" value="P:DNA transposition"/>
    <property type="evidence" value="ECO:0007669"/>
    <property type="project" value="InterPro"/>
</dbReference>
<dbReference type="GO" id="GO:0004803">
    <property type="term" value="F:transposase activity"/>
    <property type="evidence" value="ECO:0007669"/>
    <property type="project" value="InterPro"/>
</dbReference>
<reference evidence="3" key="1">
    <citation type="journal article" date="2020" name="mSystems">
        <title>Genome- and Community-Level Interaction Insights into Carbon Utilization and Element Cycling Functions of Hydrothermarchaeota in Hydrothermal Sediment.</title>
        <authorList>
            <person name="Zhou Z."/>
            <person name="Liu Y."/>
            <person name="Xu W."/>
            <person name="Pan J."/>
            <person name="Luo Z.H."/>
            <person name="Li M."/>
        </authorList>
    </citation>
    <scope>NUCLEOTIDE SEQUENCE [LARGE SCALE GENOMIC DNA]</scope>
    <source>
        <strain evidence="3">SpSt-300</strain>
    </source>
</reference>
<feature type="domain" description="Transposase IS116/IS110/IS902 C-terminal" evidence="2">
    <location>
        <begin position="268"/>
        <end position="351"/>
    </location>
</feature>
<evidence type="ECO:0000259" key="2">
    <source>
        <dbReference type="Pfam" id="PF02371"/>
    </source>
</evidence>
<protein>
    <submittedName>
        <fullName evidence="3">IS110 family transposase</fullName>
    </submittedName>
</protein>
<dbReference type="InterPro" id="IPR003346">
    <property type="entry name" value="Transposase_20"/>
</dbReference>
<dbReference type="PANTHER" id="PTHR33055">
    <property type="entry name" value="TRANSPOSASE FOR INSERTION SEQUENCE ELEMENT IS1111A"/>
    <property type="match status" value="1"/>
</dbReference>
<sequence>MIFVGIDWADKEHEISVVDQSGTELTRFRVPHNHQGLQTLKNRLLRHANAPEEALCFLETNQGLLVQFLLEAGFPVYPLNPKVVDYRRKPSGAKSDAIDARLLADIGRSDFKRLKRLNPDSEHIQEIKMLCRDQDTLIEDATRLTNRLTACLKEYYPVALELFSKITLPVALDFLKSYPTLESARSASVPELAAFLKAHRHPQPNLTARRIYEKLHAPQLEASRATTRAKSRFLLVIIAQLEPILKEIHAYDEEITRLFKSHPDSFIFTSLPGVGPRLAPRLLAGWGEDRSRYENAAVMQALAGTSPVLYQSGKYRFARQRRACLKSLRRALQLFAFQSIRLVPWASEYYQRKRAAGKTHHEALRALANIWVRIIFAMWLSHQHYDEAVFLAAKAKHAPLVA</sequence>
<dbReference type="GO" id="GO:0003677">
    <property type="term" value="F:DNA binding"/>
    <property type="evidence" value="ECO:0007669"/>
    <property type="project" value="InterPro"/>
</dbReference>
<evidence type="ECO:0000259" key="1">
    <source>
        <dbReference type="Pfam" id="PF01548"/>
    </source>
</evidence>
<gene>
    <name evidence="3" type="ORF">ENQ34_01945</name>
</gene>
<dbReference type="AlphaFoldDB" id="A0A7C2E2S9"/>
<comment type="caution">
    <text evidence="3">The sequence shown here is derived from an EMBL/GenBank/DDBJ whole genome shotgun (WGS) entry which is preliminary data.</text>
</comment>
<name>A0A7C2E2S9_9THEO</name>